<dbReference type="EMBL" id="CAFBOK010000190">
    <property type="protein sequence ID" value="CAB4993570.1"/>
    <property type="molecule type" value="Genomic_DNA"/>
</dbReference>
<organism evidence="1">
    <name type="scientific">freshwater metagenome</name>
    <dbReference type="NCBI Taxonomy" id="449393"/>
    <lineage>
        <taxon>unclassified sequences</taxon>
        <taxon>metagenomes</taxon>
        <taxon>ecological metagenomes</taxon>
    </lineage>
</organism>
<sequence>MHHVDSDNSADVSTNHTDVFMAENIVNKRIQIAAVGDEIVRIGFGEI</sequence>
<reference evidence="1" key="1">
    <citation type="submission" date="2020-05" db="EMBL/GenBank/DDBJ databases">
        <authorList>
            <person name="Chiriac C."/>
            <person name="Salcher M."/>
            <person name="Ghai R."/>
            <person name="Kavagutti S V."/>
        </authorList>
    </citation>
    <scope>NUCLEOTIDE SEQUENCE</scope>
</reference>
<name>A0A6J7NJH1_9ZZZZ</name>
<proteinExistence type="predicted"/>
<gene>
    <name evidence="1" type="ORF">UFOPK3927_01444</name>
</gene>
<dbReference type="AlphaFoldDB" id="A0A6J7NJH1"/>
<evidence type="ECO:0000313" key="1">
    <source>
        <dbReference type="EMBL" id="CAB4993570.1"/>
    </source>
</evidence>
<protein>
    <submittedName>
        <fullName evidence="1">Unannotated protein</fullName>
    </submittedName>
</protein>
<accession>A0A6J7NJH1</accession>